<reference evidence="1" key="1">
    <citation type="submission" date="2021-02" db="EMBL/GenBank/DDBJ databases">
        <authorList>
            <person name="Nieuwenhuis M."/>
            <person name="Van De Peppel L.J.J."/>
        </authorList>
    </citation>
    <scope>NUCLEOTIDE SEQUENCE</scope>
    <source>
        <strain evidence="1">D49</strain>
    </source>
</reference>
<keyword evidence="2" id="KW-1185">Reference proteome</keyword>
<organism evidence="1 2">
    <name type="scientific">Sphagnurus paluster</name>
    <dbReference type="NCBI Taxonomy" id="117069"/>
    <lineage>
        <taxon>Eukaryota</taxon>
        <taxon>Fungi</taxon>
        <taxon>Dikarya</taxon>
        <taxon>Basidiomycota</taxon>
        <taxon>Agaricomycotina</taxon>
        <taxon>Agaricomycetes</taxon>
        <taxon>Agaricomycetidae</taxon>
        <taxon>Agaricales</taxon>
        <taxon>Tricholomatineae</taxon>
        <taxon>Lyophyllaceae</taxon>
        <taxon>Sphagnurus</taxon>
    </lineage>
</organism>
<sequence>MTSLPPKVPARVQNLAQFVSAYNVCLRQEKLLQLGLDNGGVGGTMPLIYIRVLGYLVHHAPTNEGLNNVVREISACETQIQTERELLEVGKYFDHYIRACLGSISNDDDVSPPSFDTITDMIKDTELEKAPRSRYTAKKHALIRDECRCVVTGRYDRRSVKQIQELKDIVNSDLSLRVESTNGVHIFAEFASASVELDSTGRECATTMWGVMARFGYPELADELSGSQVHRLENVFTAVGRFQTLFDEWGVWFVPTSEEDRYKFEAAEVMDLRDYPEYVTFRTHDAVNFPVPSPAYLPIHAACAKVARFSGAAACIDRLYQAMEDATTLDLDGGSAEMLEHASTF</sequence>
<evidence type="ECO:0000313" key="1">
    <source>
        <dbReference type="EMBL" id="KAG5650573.1"/>
    </source>
</evidence>
<comment type="caution">
    <text evidence="1">The sequence shown here is derived from an EMBL/GenBank/DDBJ whole genome shotgun (WGS) entry which is preliminary data.</text>
</comment>
<proteinExistence type="predicted"/>
<protein>
    <recommendedName>
        <fullName evidence="3">HNH nuclease domain-containing protein</fullName>
    </recommendedName>
</protein>
<dbReference type="EMBL" id="JABCKI010000411">
    <property type="protein sequence ID" value="KAG5650573.1"/>
    <property type="molecule type" value="Genomic_DNA"/>
</dbReference>
<evidence type="ECO:0008006" key="3">
    <source>
        <dbReference type="Google" id="ProtNLM"/>
    </source>
</evidence>
<dbReference type="OrthoDB" id="2104739at2759"/>
<dbReference type="AlphaFoldDB" id="A0A9P7GIB2"/>
<gene>
    <name evidence="1" type="ORF">H0H81_011760</name>
</gene>
<dbReference type="Proteomes" id="UP000717328">
    <property type="component" value="Unassembled WGS sequence"/>
</dbReference>
<accession>A0A9P7GIB2</accession>
<name>A0A9P7GIB2_9AGAR</name>
<evidence type="ECO:0000313" key="2">
    <source>
        <dbReference type="Proteomes" id="UP000717328"/>
    </source>
</evidence>
<reference evidence="1" key="2">
    <citation type="submission" date="2021-10" db="EMBL/GenBank/DDBJ databases">
        <title>Phylogenomics reveals ancestral predisposition of the termite-cultivated fungus Termitomyces towards a domesticated lifestyle.</title>
        <authorList>
            <person name="Auxier B."/>
            <person name="Grum-Grzhimaylo A."/>
            <person name="Cardenas M.E."/>
            <person name="Lodge J.D."/>
            <person name="Laessoe T."/>
            <person name="Pedersen O."/>
            <person name="Smith M.E."/>
            <person name="Kuyper T.W."/>
            <person name="Franco-Molano E.A."/>
            <person name="Baroni T.J."/>
            <person name="Aanen D.K."/>
        </authorList>
    </citation>
    <scope>NUCLEOTIDE SEQUENCE</scope>
    <source>
        <strain evidence="1">D49</strain>
    </source>
</reference>